<name>A0A084JIY4_9CLOT</name>
<proteinExistence type="predicted"/>
<gene>
    <name evidence="2" type="ORF">IO99_01815</name>
</gene>
<accession>A0A084JIY4</accession>
<dbReference type="PROSITE" id="PS51257">
    <property type="entry name" value="PROKAR_LIPOPROTEIN"/>
    <property type="match status" value="1"/>
</dbReference>
<evidence type="ECO:0000256" key="1">
    <source>
        <dbReference type="SAM" id="SignalP"/>
    </source>
</evidence>
<dbReference type="Proteomes" id="UP000028542">
    <property type="component" value="Unassembled WGS sequence"/>
</dbReference>
<dbReference type="RefSeq" id="WP_035129412.1">
    <property type="nucleotide sequence ID" value="NZ_JPMD01000001.1"/>
</dbReference>
<keyword evidence="3" id="KW-1185">Reference proteome</keyword>
<dbReference type="AlphaFoldDB" id="A0A084JIY4"/>
<evidence type="ECO:0000313" key="2">
    <source>
        <dbReference type="EMBL" id="KEZ88918.1"/>
    </source>
</evidence>
<dbReference type="EMBL" id="JPMD01000001">
    <property type="protein sequence ID" value="KEZ88918.1"/>
    <property type="molecule type" value="Genomic_DNA"/>
</dbReference>
<evidence type="ECO:0008006" key="4">
    <source>
        <dbReference type="Google" id="ProtNLM"/>
    </source>
</evidence>
<comment type="caution">
    <text evidence="2">The sequence shown here is derived from an EMBL/GenBank/DDBJ whole genome shotgun (WGS) entry which is preliminary data.</text>
</comment>
<feature type="chain" id="PRO_5039647008" description="Lipoprotein" evidence="1">
    <location>
        <begin position="20"/>
        <end position="155"/>
    </location>
</feature>
<sequence>MKKVLLIIMCLGVAVTSMVGCNKSIKNSNKDESNRTQIEEPVEDNNVNIDIRDTAIQVQSSQVESGELEGEKVFAVGVVSSINSLGENIDKANFIITQNEGEEAKSYVVTWELGKLNFKSLKISDGDVVRIYGVLEGKNEKGMPIIKSSLIDLAM</sequence>
<reference evidence="2 3" key="1">
    <citation type="submission" date="2014-07" db="EMBL/GenBank/DDBJ databases">
        <title>Draft genome of Clostridium sulfidigenes 113A isolated from sediments associated with methane hydrate from Krishna Godavari basin.</title>
        <authorList>
            <person name="Honkalas V.S."/>
            <person name="Dabir A.P."/>
            <person name="Arora P."/>
            <person name="Dhakephalkar P.K."/>
        </authorList>
    </citation>
    <scope>NUCLEOTIDE SEQUENCE [LARGE SCALE GENOMIC DNA]</scope>
    <source>
        <strain evidence="2 3">113A</strain>
    </source>
</reference>
<organism evidence="2 3">
    <name type="scientific">Clostridium sulfidigenes</name>
    <dbReference type="NCBI Taxonomy" id="318464"/>
    <lineage>
        <taxon>Bacteria</taxon>
        <taxon>Bacillati</taxon>
        <taxon>Bacillota</taxon>
        <taxon>Clostridia</taxon>
        <taxon>Eubacteriales</taxon>
        <taxon>Clostridiaceae</taxon>
        <taxon>Clostridium</taxon>
    </lineage>
</organism>
<feature type="signal peptide" evidence="1">
    <location>
        <begin position="1"/>
        <end position="19"/>
    </location>
</feature>
<evidence type="ECO:0000313" key="3">
    <source>
        <dbReference type="Proteomes" id="UP000028542"/>
    </source>
</evidence>
<protein>
    <recommendedName>
        <fullName evidence="4">Lipoprotein</fullName>
    </recommendedName>
</protein>
<keyword evidence="1" id="KW-0732">Signal</keyword>